<dbReference type="GO" id="GO:0015293">
    <property type="term" value="F:symporter activity"/>
    <property type="evidence" value="ECO:0007669"/>
    <property type="project" value="UniProtKB-KW"/>
</dbReference>
<feature type="transmembrane region" description="Helical" evidence="7">
    <location>
        <begin position="9"/>
        <end position="30"/>
    </location>
</feature>
<feature type="transmembrane region" description="Helical" evidence="7">
    <location>
        <begin position="260"/>
        <end position="284"/>
    </location>
</feature>
<dbReference type="GO" id="GO:0005886">
    <property type="term" value="C:plasma membrane"/>
    <property type="evidence" value="ECO:0007669"/>
    <property type="project" value="UniProtKB-SubCell"/>
</dbReference>
<evidence type="ECO:0000313" key="8">
    <source>
        <dbReference type="EMBL" id="GAI84732.1"/>
    </source>
</evidence>
<evidence type="ECO:0000256" key="5">
    <source>
        <dbReference type="ARBA" id="ARBA00022989"/>
    </source>
</evidence>
<keyword evidence="5 7" id="KW-1133">Transmembrane helix</keyword>
<keyword evidence="6 7" id="KW-0472">Membrane</keyword>
<evidence type="ECO:0000256" key="3">
    <source>
        <dbReference type="ARBA" id="ARBA00022475"/>
    </source>
</evidence>
<dbReference type="Gene3D" id="1.10.3860.10">
    <property type="entry name" value="Sodium:dicarboxylate symporter"/>
    <property type="match status" value="1"/>
</dbReference>
<name>X1RVD8_9ZZZZ</name>
<dbReference type="AlphaFoldDB" id="X1RVD8"/>
<dbReference type="PANTHER" id="PTHR42865">
    <property type="entry name" value="PROTON/GLUTAMATE-ASPARTATE SYMPORTER"/>
    <property type="match status" value="1"/>
</dbReference>
<feature type="transmembrane region" description="Helical" evidence="7">
    <location>
        <begin position="147"/>
        <end position="171"/>
    </location>
</feature>
<keyword evidence="3" id="KW-1003">Cell membrane</keyword>
<dbReference type="InterPro" id="IPR036458">
    <property type="entry name" value="Na:dicarbo_symporter_sf"/>
</dbReference>
<dbReference type="SUPFAM" id="SSF118215">
    <property type="entry name" value="Proton glutamate symport protein"/>
    <property type="match status" value="1"/>
</dbReference>
<feature type="transmembrane region" description="Helical" evidence="7">
    <location>
        <begin position="113"/>
        <end position="135"/>
    </location>
</feature>
<gene>
    <name evidence="8" type="ORF">S12H4_17351</name>
</gene>
<dbReference type="PRINTS" id="PR00173">
    <property type="entry name" value="EDTRNSPORT"/>
</dbReference>
<evidence type="ECO:0000256" key="7">
    <source>
        <dbReference type="SAM" id="Phobius"/>
    </source>
</evidence>
<protein>
    <recommendedName>
        <fullName evidence="9">Amino acid transporter</fullName>
    </recommendedName>
</protein>
<comment type="subcellular location">
    <subcellularLocation>
        <location evidence="1">Cell membrane</location>
        <topology evidence="1">Multi-pass membrane protein</topology>
    </subcellularLocation>
</comment>
<accession>X1RVD8</accession>
<feature type="transmembrane region" description="Helical" evidence="7">
    <location>
        <begin position="234"/>
        <end position="253"/>
    </location>
</feature>
<evidence type="ECO:0000256" key="2">
    <source>
        <dbReference type="ARBA" id="ARBA00022448"/>
    </source>
</evidence>
<proteinExistence type="predicted"/>
<comment type="caution">
    <text evidence="8">The sequence shown here is derived from an EMBL/GenBank/DDBJ whole genome shotgun (WGS) entry which is preliminary data.</text>
</comment>
<evidence type="ECO:0000256" key="6">
    <source>
        <dbReference type="ARBA" id="ARBA00023136"/>
    </source>
</evidence>
<keyword evidence="4 7" id="KW-0812">Transmembrane</keyword>
<dbReference type="PANTHER" id="PTHR42865:SF7">
    <property type="entry name" value="PROTON_GLUTAMATE-ASPARTATE SYMPORTER"/>
    <property type="match status" value="1"/>
</dbReference>
<dbReference type="InterPro" id="IPR001991">
    <property type="entry name" value="Na-dicarboxylate_symporter"/>
</dbReference>
<reference evidence="8" key="1">
    <citation type="journal article" date="2014" name="Front. Microbiol.">
        <title>High frequency of phylogenetically diverse reductive dehalogenase-homologous genes in deep subseafloor sedimentary metagenomes.</title>
        <authorList>
            <person name="Kawai M."/>
            <person name="Futagami T."/>
            <person name="Toyoda A."/>
            <person name="Takaki Y."/>
            <person name="Nishi S."/>
            <person name="Hori S."/>
            <person name="Arai W."/>
            <person name="Tsubouchi T."/>
            <person name="Morono Y."/>
            <person name="Uchiyama I."/>
            <person name="Ito T."/>
            <person name="Fujiyama A."/>
            <person name="Inagaki F."/>
            <person name="Takami H."/>
        </authorList>
    </citation>
    <scope>NUCLEOTIDE SEQUENCE</scope>
    <source>
        <strain evidence="8">Expedition CK06-06</strain>
    </source>
</reference>
<feature type="transmembrane region" description="Helical" evidence="7">
    <location>
        <begin position="73"/>
        <end position="92"/>
    </location>
</feature>
<evidence type="ECO:0000256" key="4">
    <source>
        <dbReference type="ARBA" id="ARBA00022692"/>
    </source>
</evidence>
<sequence>MRSIGSRILVFYLATTAFAFFVGITLSRVVNLGVGFQFKGEAPSQAITGVPNFLKVLVEMVPKNVFSSFSNGSLVQIVIFGAFLGVVILLMPEGKKKTAEDFFRTFADIFLQLVKFVLGYAPIGVGALMAGTMGVYGSKVIGPLAKFIGTVYLGYIIQIILAYFVMLYIFTRMNPFQFLKKTYALYVTTASTCSSLASLPINLQVAKENLGVPEEVANFTLPLGAAINKDGGSITMACALGFAAGATGMALSIPTQISMIFIGTLMSMGGSGIPGGGIVIIMILTKAFNLPVEIGAILAGIYRLTDMGGTTMNCMGDLVGTYIVGHSFKPKKS</sequence>
<organism evidence="8">
    <name type="scientific">marine sediment metagenome</name>
    <dbReference type="NCBI Taxonomy" id="412755"/>
    <lineage>
        <taxon>unclassified sequences</taxon>
        <taxon>metagenomes</taxon>
        <taxon>ecological metagenomes</taxon>
    </lineage>
</organism>
<evidence type="ECO:0000256" key="1">
    <source>
        <dbReference type="ARBA" id="ARBA00004651"/>
    </source>
</evidence>
<feature type="transmembrane region" description="Helical" evidence="7">
    <location>
        <begin position="183"/>
        <end position="203"/>
    </location>
</feature>
<keyword evidence="2" id="KW-0813">Transport</keyword>
<dbReference type="Pfam" id="PF00375">
    <property type="entry name" value="SDF"/>
    <property type="match status" value="1"/>
</dbReference>
<evidence type="ECO:0008006" key="9">
    <source>
        <dbReference type="Google" id="ProtNLM"/>
    </source>
</evidence>
<dbReference type="EMBL" id="BARW01008475">
    <property type="protein sequence ID" value="GAI84732.1"/>
    <property type="molecule type" value="Genomic_DNA"/>
</dbReference>